<dbReference type="Pfam" id="PF04055">
    <property type="entry name" value="Radical_SAM"/>
    <property type="match status" value="1"/>
</dbReference>
<evidence type="ECO:0000256" key="3">
    <source>
        <dbReference type="ARBA" id="ARBA00022723"/>
    </source>
</evidence>
<dbReference type="GO" id="GO:0051536">
    <property type="term" value="F:iron-sulfur cluster binding"/>
    <property type="evidence" value="ECO:0007669"/>
    <property type="project" value="UniProtKB-KW"/>
</dbReference>
<organism evidence="7 8">
    <name type="scientific">Actinoplanes awajinensis subsp. mycoplanecinus</name>
    <dbReference type="NCBI Taxonomy" id="135947"/>
    <lineage>
        <taxon>Bacteria</taxon>
        <taxon>Bacillati</taxon>
        <taxon>Actinomycetota</taxon>
        <taxon>Actinomycetes</taxon>
        <taxon>Micromonosporales</taxon>
        <taxon>Micromonosporaceae</taxon>
        <taxon>Actinoplanes</taxon>
    </lineage>
</organism>
<dbReference type="InterPro" id="IPR051198">
    <property type="entry name" value="BchE-like"/>
</dbReference>
<dbReference type="InterPro" id="IPR058240">
    <property type="entry name" value="rSAM_sf"/>
</dbReference>
<protein>
    <submittedName>
        <fullName evidence="7">Radical SAM protein</fullName>
    </submittedName>
</protein>
<proteinExistence type="predicted"/>
<comment type="caution">
    <text evidence="7">The sequence shown here is derived from an EMBL/GenBank/DDBJ whole genome shotgun (WGS) entry which is preliminary data.</text>
</comment>
<dbReference type="NCBIfam" id="TIGR03975">
    <property type="entry name" value="rSAM_ocin_1"/>
    <property type="match status" value="1"/>
</dbReference>
<comment type="cofactor">
    <cofactor evidence="1">
        <name>[4Fe-4S] cluster</name>
        <dbReference type="ChEBI" id="CHEBI:49883"/>
    </cofactor>
</comment>
<sequence length="599" mass="65767">MPFADLYRPSIQLGLLTAIAGRHGFPVRTLHAHLEFGAQIGAGLYQSLALHRGRMTGEWLFSAAAFGGSAPDPDDRFLADFATELPAPPDTLRELRTVAVPAFLDRLLDTEDWESVRVAGFTSTFQQNAASFALARRLKQRHPGIVTVFGGANFDGPMGAEYLRRLDFVDVVVTGEGDTVLPRLLDALAAGGDPGPLPGVAHRLGPSISVTPPAVVPHRLDDLPFPDYTEYFARAERLGLISTAAQRDVAIPFESARGCWWGEKHHCVFCGLNGTTMRFRAKSPDRVLAELTHQARRYRGFRFEAVDNILDAGYLTTLLPRLTEQTTGFEIFYEVKANLTRGQVRALADAGVRAVQPGIESLSSTVLRLMRKGVRAAQNVNLLRWARYYGIDVSWNILWGFPGEQAGDYAGQAAAVPHLVHLQPPDSAGRIWMERFSPLHTDQASFPVRHRAPERSYRYVYPAAIDLDEVAYFFEYDLAGALPDSAYADLAHAVTTWQATWAQGRTPALRYWSAPGLVQIHDARWPGREGTYTFDGILADIYLAVCDRPATVTGIGHRLGGATHPQLIREAVAEFGRRGLMFLDDGLAVAVALPATGGR</sequence>
<dbReference type="SFLD" id="SFLDF00324">
    <property type="entry name" value="bacteriocin_maturation"/>
    <property type="match status" value="1"/>
</dbReference>
<keyword evidence="3" id="KW-0479">Metal-binding</keyword>
<evidence type="ECO:0000256" key="4">
    <source>
        <dbReference type="ARBA" id="ARBA00023004"/>
    </source>
</evidence>
<dbReference type="Gene3D" id="3.80.30.20">
    <property type="entry name" value="tm_1862 like domain"/>
    <property type="match status" value="1"/>
</dbReference>
<dbReference type="Proteomes" id="UP000053244">
    <property type="component" value="Unassembled WGS sequence"/>
</dbReference>
<keyword evidence="8" id="KW-1185">Reference proteome</keyword>
<dbReference type="InterPro" id="IPR007197">
    <property type="entry name" value="rSAM"/>
</dbReference>
<evidence type="ECO:0000259" key="6">
    <source>
        <dbReference type="PROSITE" id="PS51332"/>
    </source>
</evidence>
<dbReference type="SUPFAM" id="SSF102114">
    <property type="entry name" value="Radical SAM enzymes"/>
    <property type="match status" value="1"/>
</dbReference>
<dbReference type="GO" id="GO:0046872">
    <property type="term" value="F:metal ion binding"/>
    <property type="evidence" value="ECO:0007669"/>
    <property type="project" value="UniProtKB-KW"/>
</dbReference>
<keyword evidence="5" id="KW-0411">Iron-sulfur</keyword>
<evidence type="ECO:0000256" key="5">
    <source>
        <dbReference type="ARBA" id="ARBA00023014"/>
    </source>
</evidence>
<gene>
    <name evidence="7" type="ORF">ADL15_32190</name>
</gene>
<dbReference type="EMBL" id="LLZH01000289">
    <property type="protein sequence ID" value="KUL28492.1"/>
    <property type="molecule type" value="Genomic_DNA"/>
</dbReference>
<keyword evidence="4" id="KW-0408">Iron</keyword>
<dbReference type="PANTHER" id="PTHR43409">
    <property type="entry name" value="ANAEROBIC MAGNESIUM-PROTOPORPHYRIN IX MONOMETHYL ESTER CYCLASE-RELATED"/>
    <property type="match status" value="1"/>
</dbReference>
<evidence type="ECO:0000256" key="2">
    <source>
        <dbReference type="ARBA" id="ARBA00022691"/>
    </source>
</evidence>
<dbReference type="SFLD" id="SFLDG01082">
    <property type="entry name" value="B12-binding_domain_containing"/>
    <property type="match status" value="1"/>
</dbReference>
<dbReference type="SFLD" id="SFLDS00029">
    <property type="entry name" value="Radical_SAM"/>
    <property type="match status" value="1"/>
</dbReference>
<dbReference type="InterPro" id="IPR023984">
    <property type="entry name" value="rSAM_ocin_1"/>
</dbReference>
<reference evidence="7 8" key="1">
    <citation type="submission" date="2015-10" db="EMBL/GenBank/DDBJ databases">
        <authorList>
            <person name="Gilbert D.G."/>
        </authorList>
    </citation>
    <scope>NUCLEOTIDE SEQUENCE [LARGE SCALE GENOMIC DNA]</scope>
    <source>
        <strain evidence="7 8">NRRL B-16712</strain>
    </source>
</reference>
<name>A0A117MPD6_9ACTN</name>
<dbReference type="OrthoDB" id="9801424at2"/>
<evidence type="ECO:0000313" key="8">
    <source>
        <dbReference type="Proteomes" id="UP000053244"/>
    </source>
</evidence>
<dbReference type="InterPro" id="IPR023404">
    <property type="entry name" value="rSAM_horseshoe"/>
</dbReference>
<dbReference type="GO" id="GO:0031419">
    <property type="term" value="F:cobalamin binding"/>
    <property type="evidence" value="ECO:0007669"/>
    <property type="project" value="InterPro"/>
</dbReference>
<dbReference type="Gene3D" id="3.40.50.280">
    <property type="entry name" value="Cobalamin-binding domain"/>
    <property type="match status" value="1"/>
</dbReference>
<evidence type="ECO:0000256" key="1">
    <source>
        <dbReference type="ARBA" id="ARBA00001966"/>
    </source>
</evidence>
<dbReference type="PROSITE" id="PS51332">
    <property type="entry name" value="B12_BINDING"/>
    <property type="match status" value="1"/>
</dbReference>
<feature type="domain" description="B12-binding" evidence="6">
    <location>
        <begin position="58"/>
        <end position="195"/>
    </location>
</feature>
<dbReference type="GO" id="GO:0003824">
    <property type="term" value="F:catalytic activity"/>
    <property type="evidence" value="ECO:0007669"/>
    <property type="project" value="InterPro"/>
</dbReference>
<dbReference type="InterPro" id="IPR006158">
    <property type="entry name" value="Cobalamin-bd"/>
</dbReference>
<dbReference type="PANTHER" id="PTHR43409:SF7">
    <property type="entry name" value="BLL1977 PROTEIN"/>
    <property type="match status" value="1"/>
</dbReference>
<dbReference type="GO" id="GO:0005829">
    <property type="term" value="C:cytosol"/>
    <property type="evidence" value="ECO:0007669"/>
    <property type="project" value="TreeGrafter"/>
</dbReference>
<accession>A0A117MPD6</accession>
<keyword evidence="2" id="KW-0949">S-adenosyl-L-methionine</keyword>
<dbReference type="AlphaFoldDB" id="A0A117MPD6"/>
<evidence type="ECO:0000313" key="7">
    <source>
        <dbReference type="EMBL" id="KUL28492.1"/>
    </source>
</evidence>
<dbReference type="InterPro" id="IPR006638">
    <property type="entry name" value="Elp3/MiaA/NifB-like_rSAM"/>
</dbReference>
<dbReference type="CDD" id="cd01335">
    <property type="entry name" value="Radical_SAM"/>
    <property type="match status" value="1"/>
</dbReference>
<dbReference type="SMART" id="SM00729">
    <property type="entry name" value="Elp3"/>
    <property type="match status" value="1"/>
</dbReference>